<evidence type="ECO:0000313" key="7">
    <source>
        <dbReference type="EMBL" id="SLM33401.1"/>
    </source>
</evidence>
<dbReference type="AlphaFoldDB" id="A0A1W5CRG0"/>
<feature type="compositionally biased region" description="Polar residues" evidence="5">
    <location>
        <begin position="60"/>
        <end position="73"/>
    </location>
</feature>
<feature type="domain" description="HMG box" evidence="6">
    <location>
        <begin position="100"/>
        <end position="168"/>
    </location>
</feature>
<dbReference type="SMART" id="SM00398">
    <property type="entry name" value="HMG"/>
    <property type="match status" value="1"/>
</dbReference>
<feature type="compositionally biased region" description="Low complexity" evidence="5">
    <location>
        <begin position="514"/>
        <end position="546"/>
    </location>
</feature>
<feature type="compositionally biased region" description="Polar residues" evidence="5">
    <location>
        <begin position="263"/>
        <end position="275"/>
    </location>
</feature>
<feature type="compositionally biased region" description="Polar residues" evidence="5">
    <location>
        <begin position="205"/>
        <end position="223"/>
    </location>
</feature>
<organism evidence="7 8">
    <name type="scientific">Lasallia pustulata</name>
    <dbReference type="NCBI Taxonomy" id="136370"/>
    <lineage>
        <taxon>Eukaryota</taxon>
        <taxon>Fungi</taxon>
        <taxon>Dikarya</taxon>
        <taxon>Ascomycota</taxon>
        <taxon>Pezizomycotina</taxon>
        <taxon>Lecanoromycetes</taxon>
        <taxon>OSLEUM clade</taxon>
        <taxon>Umbilicariomycetidae</taxon>
        <taxon>Umbilicariales</taxon>
        <taxon>Umbilicariaceae</taxon>
        <taxon>Lasallia</taxon>
    </lineage>
</organism>
<feature type="DNA-binding region" description="HMG box" evidence="4">
    <location>
        <begin position="100"/>
        <end position="168"/>
    </location>
</feature>
<feature type="region of interest" description="Disordered" evidence="5">
    <location>
        <begin position="1"/>
        <end position="77"/>
    </location>
</feature>
<evidence type="ECO:0000259" key="6">
    <source>
        <dbReference type="PROSITE" id="PS50118"/>
    </source>
</evidence>
<dbReference type="GO" id="GO:0000122">
    <property type="term" value="P:negative regulation of transcription by RNA polymerase II"/>
    <property type="evidence" value="ECO:0007669"/>
    <property type="project" value="TreeGrafter"/>
</dbReference>
<feature type="region of interest" description="Disordered" evidence="5">
    <location>
        <begin position="511"/>
        <end position="546"/>
    </location>
</feature>
<dbReference type="PANTHER" id="PTHR10270">
    <property type="entry name" value="SOX TRANSCRIPTION FACTOR"/>
    <property type="match status" value="1"/>
</dbReference>
<dbReference type="PROSITE" id="PS50118">
    <property type="entry name" value="HMG_BOX_2"/>
    <property type="match status" value="1"/>
</dbReference>
<dbReference type="GO" id="GO:0005634">
    <property type="term" value="C:nucleus"/>
    <property type="evidence" value="ECO:0007669"/>
    <property type="project" value="UniProtKB-UniRule"/>
</dbReference>
<dbReference type="InterPro" id="IPR009071">
    <property type="entry name" value="HMG_box_dom"/>
</dbReference>
<feature type="compositionally biased region" description="Low complexity" evidence="5">
    <location>
        <begin position="15"/>
        <end position="29"/>
    </location>
</feature>
<dbReference type="Pfam" id="PF00505">
    <property type="entry name" value="HMG_box"/>
    <property type="match status" value="1"/>
</dbReference>
<keyword evidence="1" id="KW-0805">Transcription regulation</keyword>
<dbReference type="SUPFAM" id="SSF47095">
    <property type="entry name" value="HMG-box"/>
    <property type="match status" value="1"/>
</dbReference>
<dbReference type="FunFam" id="1.10.30.10:FF:000041">
    <property type="entry name" value="HMG box family protein"/>
    <property type="match status" value="1"/>
</dbReference>
<dbReference type="PANTHER" id="PTHR10270:SF320">
    <property type="entry name" value="BOX TRANSCRIPTIONAL REGULATOR, PUTATIVE (AFU_ORTHOLOGUE AFUA_4G10820)-RELATED"/>
    <property type="match status" value="1"/>
</dbReference>
<evidence type="ECO:0000256" key="4">
    <source>
        <dbReference type="PROSITE-ProRule" id="PRU00267"/>
    </source>
</evidence>
<dbReference type="EMBL" id="FWEW01000034">
    <property type="protein sequence ID" value="SLM33401.1"/>
    <property type="molecule type" value="Genomic_DNA"/>
</dbReference>
<feature type="region of interest" description="Disordered" evidence="5">
    <location>
        <begin position="162"/>
        <end position="352"/>
    </location>
</feature>
<dbReference type="GO" id="GO:0030154">
    <property type="term" value="P:cell differentiation"/>
    <property type="evidence" value="ECO:0007669"/>
    <property type="project" value="TreeGrafter"/>
</dbReference>
<keyword evidence="2 4" id="KW-0238">DNA-binding</keyword>
<proteinExistence type="predicted"/>
<keyword evidence="3" id="KW-0804">Transcription</keyword>
<sequence>MTTEEPTDAADKDSSTPPSNKTSPSLSLPGDHSPQSPDQERYDESTKIGTPTHSRRKRASSQLQTRVIPTEQSLPPIPTSILQSEDSLSQVCLCQRDPKVPRPRNAFILYRQHHQASVVAHNPGLANPDVSKIIGDHWRTLNPETKNHWKFLAEEEKLRHQRQYPDYRYQPRRSGRNSSVSSSLPSASSSANGESPKCAKCGGRSITTPNMPTPTLSTPNTPMTAYAPSLPPPVSSSTSSAGRFPQLAGSPRFGQPGFRAPRPTNTNGTVGTLQLANPRDRRRDEPESPMSPDAKRRRFASGGHVRTGSGQLTPFPFPQRRESLPRPDFMPPSRGQFAMGPPPRPHGHAHAHDASLTLPPLQTAATTSSQSLSQAKSVEAMVMSIPQINKVKVLAKISPPLGTPGPTSPPQAIRGSVVAVDGRDRETVISMVNYLSDLLVKGNEHIVRVFDGPAVTLHSGARSHDTTFLGYLEKITQWHKISAEVVKYITDVPSPPSPSPVSPKIVTAVAGKDTTPPRASSSSPKPTSPKTSIASPPSPPSSTASHPIPIAIIPHYQLSHTDSAASQIPIVDAYAPVDHWQWMATLWRGIVGPDITVIIKDSGSADNRDDAGRTVGAGIGVEVRLADARAIVVRIGDNGVPEGSLRRVGFEVGEWVRDVGERERDGRRGSCSLGGKAGD</sequence>
<evidence type="ECO:0000256" key="3">
    <source>
        <dbReference type="ARBA" id="ARBA00023163"/>
    </source>
</evidence>
<dbReference type="InterPro" id="IPR036910">
    <property type="entry name" value="HMG_box_dom_sf"/>
</dbReference>
<dbReference type="Gene3D" id="1.10.30.10">
    <property type="entry name" value="High mobility group box domain"/>
    <property type="match status" value="1"/>
</dbReference>
<protein>
    <submittedName>
        <fullName evidence="7">High mobility group box domain</fullName>
    </submittedName>
</protein>
<evidence type="ECO:0000256" key="5">
    <source>
        <dbReference type="SAM" id="MobiDB-lite"/>
    </source>
</evidence>
<dbReference type="Proteomes" id="UP000192927">
    <property type="component" value="Unassembled WGS sequence"/>
</dbReference>
<keyword evidence="8" id="KW-1185">Reference proteome</keyword>
<name>A0A1W5CRG0_9LECA</name>
<feature type="compositionally biased region" description="Low complexity" evidence="5">
    <location>
        <begin position="176"/>
        <end position="196"/>
    </location>
</feature>
<keyword evidence="4" id="KW-0539">Nucleus</keyword>
<evidence type="ECO:0000256" key="2">
    <source>
        <dbReference type="ARBA" id="ARBA00023125"/>
    </source>
</evidence>
<evidence type="ECO:0000313" key="8">
    <source>
        <dbReference type="Proteomes" id="UP000192927"/>
    </source>
</evidence>
<dbReference type="CDD" id="cd01389">
    <property type="entry name" value="HMG-box_ROX1-like"/>
    <property type="match status" value="1"/>
</dbReference>
<accession>A0A1W5CRG0</accession>
<evidence type="ECO:0000256" key="1">
    <source>
        <dbReference type="ARBA" id="ARBA00023015"/>
    </source>
</evidence>
<reference evidence="8" key="1">
    <citation type="submission" date="2017-03" db="EMBL/GenBank/DDBJ databases">
        <authorList>
            <person name="Sharma R."/>
            <person name="Thines M."/>
        </authorList>
    </citation>
    <scope>NUCLEOTIDE SEQUENCE [LARGE SCALE GENOMIC DNA]</scope>
</reference>
<dbReference type="GO" id="GO:0000978">
    <property type="term" value="F:RNA polymerase II cis-regulatory region sequence-specific DNA binding"/>
    <property type="evidence" value="ECO:0007669"/>
    <property type="project" value="TreeGrafter"/>
</dbReference>
<dbReference type="GO" id="GO:0001228">
    <property type="term" value="F:DNA-binding transcription activator activity, RNA polymerase II-specific"/>
    <property type="evidence" value="ECO:0007669"/>
    <property type="project" value="TreeGrafter"/>
</dbReference>
<dbReference type="InterPro" id="IPR050140">
    <property type="entry name" value="SRY-related_HMG-box_TF-like"/>
</dbReference>